<dbReference type="Pfam" id="PF13453">
    <property type="entry name" value="Zn_ribbon_TFIIB"/>
    <property type="match status" value="2"/>
</dbReference>
<evidence type="ECO:0000313" key="3">
    <source>
        <dbReference type="Proteomes" id="UP000238949"/>
    </source>
</evidence>
<sequence>MDCPKCHGRFEHINTPAGVVERCSTCHGLWFDVMEHKALKDFARALDTGDKKMGTLYSEISDIQCPVCPNSKMLEMTDSAQRHIHFESCPHCHGRFYDAGEYVDYATISVSDFLKRFGLRK</sequence>
<dbReference type="OrthoDB" id="9814037at2"/>
<gene>
    <name evidence="2" type="ORF">C6Y40_05545</name>
</gene>
<feature type="domain" description="Transcription factor zinc-finger" evidence="1">
    <location>
        <begin position="64"/>
        <end position="104"/>
    </location>
</feature>
<organism evidence="2 3">
    <name type="scientific">Alteromonas alba</name>
    <dbReference type="NCBI Taxonomy" id="2079529"/>
    <lineage>
        <taxon>Bacteria</taxon>
        <taxon>Pseudomonadati</taxon>
        <taxon>Pseudomonadota</taxon>
        <taxon>Gammaproteobacteria</taxon>
        <taxon>Alteromonadales</taxon>
        <taxon>Alteromonadaceae</taxon>
        <taxon>Alteromonas/Salinimonas group</taxon>
        <taxon>Alteromonas</taxon>
    </lineage>
</organism>
<keyword evidence="3" id="KW-1185">Reference proteome</keyword>
<dbReference type="InterPro" id="IPR027392">
    <property type="entry name" value="TF_Znf"/>
</dbReference>
<reference evidence="3" key="1">
    <citation type="journal article" date="2020" name="Int. J. Syst. Evol. Microbiol.">
        <title>Alteromonas alba sp. nov., a marine bacterium isolated from the seawater of the West Pacific Ocean.</title>
        <authorList>
            <person name="Sun C."/>
            <person name="Wu Y.-H."/>
            <person name="Xamxidin M."/>
            <person name="Cheng H."/>
            <person name="Xu X.-W."/>
        </authorList>
    </citation>
    <scope>NUCLEOTIDE SEQUENCE [LARGE SCALE GENOMIC DNA]</scope>
    <source>
        <strain evidence="3">190</strain>
    </source>
</reference>
<dbReference type="RefSeq" id="WP_105933723.1">
    <property type="nucleotide sequence ID" value="NZ_PVNP01000047.1"/>
</dbReference>
<dbReference type="EMBL" id="PVNP01000047">
    <property type="protein sequence ID" value="PRO74572.1"/>
    <property type="molecule type" value="Genomic_DNA"/>
</dbReference>
<feature type="domain" description="Transcription factor zinc-finger" evidence="1">
    <location>
        <begin position="2"/>
        <end position="40"/>
    </location>
</feature>
<evidence type="ECO:0000313" key="2">
    <source>
        <dbReference type="EMBL" id="PRO74572.1"/>
    </source>
</evidence>
<proteinExistence type="predicted"/>
<evidence type="ECO:0000259" key="1">
    <source>
        <dbReference type="Pfam" id="PF13453"/>
    </source>
</evidence>
<dbReference type="InterPro" id="IPR036280">
    <property type="entry name" value="Multihaem_cyt_sf"/>
</dbReference>
<dbReference type="AlphaFoldDB" id="A0A2S9VDN4"/>
<dbReference type="Proteomes" id="UP000238949">
    <property type="component" value="Unassembled WGS sequence"/>
</dbReference>
<accession>A0A2S9VDN4</accession>
<comment type="caution">
    <text evidence="2">The sequence shown here is derived from an EMBL/GenBank/DDBJ whole genome shotgun (WGS) entry which is preliminary data.</text>
</comment>
<protein>
    <recommendedName>
        <fullName evidence="1">Transcription factor zinc-finger domain-containing protein</fullName>
    </recommendedName>
</protein>
<dbReference type="SUPFAM" id="SSF48695">
    <property type="entry name" value="Multiheme cytochromes"/>
    <property type="match status" value="1"/>
</dbReference>
<name>A0A2S9VDN4_9ALTE</name>